<keyword evidence="4" id="KW-1185">Reference proteome</keyword>
<feature type="transmembrane region" description="Helical" evidence="2">
    <location>
        <begin position="158"/>
        <end position="181"/>
    </location>
</feature>
<sequence length="187" mass="19142">MAYTQVGYLGNTGPIFTDDSPGGGKKIMLVGRNYGGVMKLVAVQPAYVANLNGGFAPADFVLGNYVDLQVVGDAPTYRQPSTGAAFVGYVAVGSDWVTATSTAGNEPGTGSGGTTTGGSTSTGGGSTSTGGGSVSTGGDTTFSAPTIMEQVSTFLSNYWWLVLIIVGFLLWKPFIAPALGFSKKRRR</sequence>
<reference evidence="3 4" key="1">
    <citation type="submission" date="2016-10" db="EMBL/GenBank/DDBJ databases">
        <authorList>
            <person name="de Groot N.N."/>
        </authorList>
    </citation>
    <scope>NUCLEOTIDE SEQUENCE [LARGE SCALE GENOMIC DNA]</scope>
    <source>
        <strain evidence="3 4">DSM 26130</strain>
    </source>
</reference>
<dbReference type="EMBL" id="FOLQ01000006">
    <property type="protein sequence ID" value="SFD67483.1"/>
    <property type="molecule type" value="Genomic_DNA"/>
</dbReference>
<organism evidence="3 4">
    <name type="scientific">Spirosoma endophyticum</name>
    <dbReference type="NCBI Taxonomy" id="662367"/>
    <lineage>
        <taxon>Bacteria</taxon>
        <taxon>Pseudomonadati</taxon>
        <taxon>Bacteroidota</taxon>
        <taxon>Cytophagia</taxon>
        <taxon>Cytophagales</taxon>
        <taxon>Cytophagaceae</taxon>
        <taxon>Spirosoma</taxon>
    </lineage>
</organism>
<protein>
    <submittedName>
        <fullName evidence="3">Uncharacterized protein</fullName>
    </submittedName>
</protein>
<dbReference type="STRING" id="662367.SAMN05216167_106180"/>
<keyword evidence="2" id="KW-0812">Transmembrane</keyword>
<dbReference type="RefSeq" id="WP_093828414.1">
    <property type="nucleotide sequence ID" value="NZ_FOLQ01000006.1"/>
</dbReference>
<feature type="compositionally biased region" description="Gly residues" evidence="1">
    <location>
        <begin position="107"/>
        <end position="135"/>
    </location>
</feature>
<evidence type="ECO:0000256" key="2">
    <source>
        <dbReference type="SAM" id="Phobius"/>
    </source>
</evidence>
<keyword evidence="2" id="KW-1133">Transmembrane helix</keyword>
<keyword evidence="2" id="KW-0472">Membrane</keyword>
<accession>A0A1I1UFD5</accession>
<feature type="region of interest" description="Disordered" evidence="1">
    <location>
        <begin position="101"/>
        <end position="136"/>
    </location>
</feature>
<evidence type="ECO:0000313" key="4">
    <source>
        <dbReference type="Proteomes" id="UP000198598"/>
    </source>
</evidence>
<evidence type="ECO:0000313" key="3">
    <source>
        <dbReference type="EMBL" id="SFD67483.1"/>
    </source>
</evidence>
<name>A0A1I1UFD5_9BACT</name>
<gene>
    <name evidence="3" type="ORF">SAMN05216167_106180</name>
</gene>
<proteinExistence type="predicted"/>
<dbReference type="Proteomes" id="UP000198598">
    <property type="component" value="Unassembled WGS sequence"/>
</dbReference>
<dbReference type="AlphaFoldDB" id="A0A1I1UFD5"/>
<evidence type="ECO:0000256" key="1">
    <source>
        <dbReference type="SAM" id="MobiDB-lite"/>
    </source>
</evidence>